<dbReference type="GO" id="GO:0015213">
    <property type="term" value="F:uridine transmembrane transporter activity"/>
    <property type="evidence" value="ECO:0007669"/>
    <property type="project" value="TreeGrafter"/>
</dbReference>
<feature type="transmembrane region" description="Helical" evidence="7">
    <location>
        <begin position="12"/>
        <end position="34"/>
    </location>
</feature>
<sequence>MGIKLRLVVMNFLQFAVWGSYLVCIGNFLGRVGLGDYISWFYVAQGVVSIFMPAIIGAIADKFVEPQRLLGISHLTAGLFMLAAAWFGYEATMQTLAGVPTSITPIFTAYCLSVAFYMPTIALSNTVAFSILKNRGFDTVKDFPPIRVFGTVGFIAAMWFVNFVGFGGSAVQTQNLEGAETLALVPMAAQFTYMQLIVCGALGLLLGLYAFSLPACPIVRSAGKEHKSLAQRLGLDAFVLFKQRKMALFFIFSMLLGVSLQITNGYATPYINSFAAMSESWFAENPTLLVSVSQVSEALCILLIPFCLKRFGIKIVMLMAMFAWVLRFGFFGIGTTESTVGIVLLFLSCIVYGVAFDFFNVSGALFVEQEAAKPMQASAQGLFMLMTNGIGASVGTWIAGKIVSHYCSWEGGYLVAREGVAGGWPATWLVFAGYALVVAVVFALVFRYKHNPEAIGKASR</sequence>
<reference evidence="9" key="2">
    <citation type="submission" date="2021-04" db="EMBL/GenBank/DDBJ databases">
        <authorList>
            <person name="Gilroy R."/>
        </authorList>
    </citation>
    <scope>NUCLEOTIDE SEQUENCE</scope>
    <source>
        <strain evidence="9">5134</strain>
    </source>
</reference>
<evidence type="ECO:0000256" key="7">
    <source>
        <dbReference type="SAM" id="Phobius"/>
    </source>
</evidence>
<dbReference type="Proteomes" id="UP000886844">
    <property type="component" value="Unassembled WGS sequence"/>
</dbReference>
<keyword evidence="5 7" id="KW-1133">Transmembrane helix</keyword>
<accession>A0A9D1YZ79</accession>
<dbReference type="PANTHER" id="PTHR23522:SF4">
    <property type="entry name" value="NUCLEOSIDE PERMEASE NUPG-RELATED"/>
    <property type="match status" value="1"/>
</dbReference>
<dbReference type="InterPro" id="IPR020846">
    <property type="entry name" value="MFS_dom"/>
</dbReference>
<feature type="domain" description="Major facilitator superfamily (MFS) profile" evidence="8">
    <location>
        <begin position="245"/>
        <end position="460"/>
    </location>
</feature>
<reference evidence="9" key="1">
    <citation type="journal article" date="2021" name="PeerJ">
        <title>Extensive microbial diversity within the chicken gut microbiome revealed by metagenomics and culture.</title>
        <authorList>
            <person name="Gilroy R."/>
            <person name="Ravi A."/>
            <person name="Getino M."/>
            <person name="Pursley I."/>
            <person name="Horton D.L."/>
            <person name="Alikhan N.F."/>
            <person name="Baker D."/>
            <person name="Gharbi K."/>
            <person name="Hall N."/>
            <person name="Watson M."/>
            <person name="Adriaenssens E.M."/>
            <person name="Foster-Nyarko E."/>
            <person name="Jarju S."/>
            <person name="Secka A."/>
            <person name="Antonio M."/>
            <person name="Oren A."/>
            <person name="Chaudhuri R.R."/>
            <person name="La Ragione R."/>
            <person name="Hildebrand F."/>
            <person name="Pallen M.J."/>
        </authorList>
    </citation>
    <scope>NUCLEOTIDE SEQUENCE</scope>
    <source>
        <strain evidence="9">5134</strain>
    </source>
</reference>
<feature type="transmembrane region" description="Helical" evidence="7">
    <location>
        <begin position="287"/>
        <end position="308"/>
    </location>
</feature>
<feature type="transmembrane region" description="Helical" evidence="7">
    <location>
        <begin position="315"/>
        <end position="334"/>
    </location>
</feature>
<dbReference type="SUPFAM" id="SSF103473">
    <property type="entry name" value="MFS general substrate transporter"/>
    <property type="match status" value="1"/>
</dbReference>
<dbReference type="GO" id="GO:0005886">
    <property type="term" value="C:plasma membrane"/>
    <property type="evidence" value="ECO:0007669"/>
    <property type="project" value="UniProtKB-SubCell"/>
</dbReference>
<feature type="transmembrane region" description="Helical" evidence="7">
    <location>
        <begin position="247"/>
        <end position="267"/>
    </location>
</feature>
<evidence type="ECO:0000259" key="8">
    <source>
        <dbReference type="PROSITE" id="PS50850"/>
    </source>
</evidence>
<keyword evidence="4 7" id="KW-0812">Transmembrane</keyword>
<comment type="subcellular location">
    <subcellularLocation>
        <location evidence="1">Cell membrane</location>
        <topology evidence="1">Multi-pass membrane protein</topology>
    </subcellularLocation>
</comment>
<evidence type="ECO:0000256" key="6">
    <source>
        <dbReference type="ARBA" id="ARBA00023136"/>
    </source>
</evidence>
<evidence type="ECO:0000256" key="4">
    <source>
        <dbReference type="ARBA" id="ARBA00022692"/>
    </source>
</evidence>
<evidence type="ECO:0000313" key="9">
    <source>
        <dbReference type="EMBL" id="HIY68534.1"/>
    </source>
</evidence>
<feature type="transmembrane region" description="Helical" evidence="7">
    <location>
        <begin position="148"/>
        <end position="171"/>
    </location>
</feature>
<organism evidence="9 10">
    <name type="scientific">Candidatus Alistipes intestinigallinarum</name>
    <dbReference type="NCBI Taxonomy" id="2838440"/>
    <lineage>
        <taxon>Bacteria</taxon>
        <taxon>Pseudomonadati</taxon>
        <taxon>Bacteroidota</taxon>
        <taxon>Bacteroidia</taxon>
        <taxon>Bacteroidales</taxon>
        <taxon>Rikenellaceae</taxon>
        <taxon>Alistipes</taxon>
    </lineage>
</organism>
<feature type="transmembrane region" description="Helical" evidence="7">
    <location>
        <begin position="40"/>
        <end position="60"/>
    </location>
</feature>
<dbReference type="GO" id="GO:0015212">
    <property type="term" value="F:cytidine transmembrane transporter activity"/>
    <property type="evidence" value="ECO:0007669"/>
    <property type="project" value="TreeGrafter"/>
</dbReference>
<feature type="transmembrane region" description="Helical" evidence="7">
    <location>
        <begin position="426"/>
        <end position="446"/>
    </location>
</feature>
<evidence type="ECO:0000313" key="10">
    <source>
        <dbReference type="Proteomes" id="UP000886844"/>
    </source>
</evidence>
<evidence type="ECO:0000256" key="1">
    <source>
        <dbReference type="ARBA" id="ARBA00004651"/>
    </source>
</evidence>
<evidence type="ECO:0000256" key="3">
    <source>
        <dbReference type="ARBA" id="ARBA00022475"/>
    </source>
</evidence>
<name>A0A9D1YZ79_9BACT</name>
<dbReference type="Gene3D" id="1.20.1250.20">
    <property type="entry name" value="MFS general substrate transporter like domains"/>
    <property type="match status" value="1"/>
</dbReference>
<keyword evidence="6 7" id="KW-0472">Membrane</keyword>
<feature type="transmembrane region" description="Helical" evidence="7">
    <location>
        <begin position="340"/>
        <end position="361"/>
    </location>
</feature>
<dbReference type="InterPro" id="IPR004740">
    <property type="entry name" value="Nuc_H_symport"/>
</dbReference>
<dbReference type="AlphaFoldDB" id="A0A9D1YZ79"/>
<feature type="transmembrane region" description="Helical" evidence="7">
    <location>
        <begin position="69"/>
        <end position="87"/>
    </location>
</feature>
<proteinExistence type="predicted"/>
<keyword evidence="2" id="KW-0813">Transport</keyword>
<evidence type="ECO:0000256" key="2">
    <source>
        <dbReference type="ARBA" id="ARBA00022448"/>
    </source>
</evidence>
<dbReference type="PANTHER" id="PTHR23522">
    <property type="entry name" value="BLL5896 PROTEIN"/>
    <property type="match status" value="1"/>
</dbReference>
<feature type="transmembrane region" description="Helical" evidence="7">
    <location>
        <begin position="107"/>
        <end position="128"/>
    </location>
</feature>
<dbReference type="PROSITE" id="PS50850">
    <property type="entry name" value="MFS"/>
    <property type="match status" value="1"/>
</dbReference>
<comment type="caution">
    <text evidence="9">The sequence shown here is derived from an EMBL/GenBank/DDBJ whole genome shotgun (WGS) entry which is preliminary data.</text>
</comment>
<dbReference type="EMBL" id="DXDA01000032">
    <property type="protein sequence ID" value="HIY68534.1"/>
    <property type="molecule type" value="Genomic_DNA"/>
</dbReference>
<protein>
    <submittedName>
        <fullName evidence="9">MFS transporter</fullName>
    </submittedName>
</protein>
<evidence type="ECO:0000256" key="5">
    <source>
        <dbReference type="ARBA" id="ARBA00022989"/>
    </source>
</evidence>
<feature type="transmembrane region" description="Helical" evidence="7">
    <location>
        <begin position="382"/>
        <end position="406"/>
    </location>
</feature>
<dbReference type="Pfam" id="PF03825">
    <property type="entry name" value="Nuc_H_symport"/>
    <property type="match status" value="1"/>
</dbReference>
<keyword evidence="3" id="KW-1003">Cell membrane</keyword>
<feature type="transmembrane region" description="Helical" evidence="7">
    <location>
        <begin position="191"/>
        <end position="211"/>
    </location>
</feature>
<dbReference type="InterPro" id="IPR036259">
    <property type="entry name" value="MFS_trans_sf"/>
</dbReference>
<gene>
    <name evidence="9" type="ORF">H9828_03865</name>
</gene>